<protein>
    <submittedName>
        <fullName evidence="2">Uncharacterized protein</fullName>
    </submittedName>
</protein>
<name>A0ABQ7KPI1_BRACM</name>
<accession>A0ABQ7KPI1</accession>
<feature type="region of interest" description="Disordered" evidence="1">
    <location>
        <begin position="1"/>
        <end position="46"/>
    </location>
</feature>
<feature type="compositionally biased region" description="Polar residues" evidence="1">
    <location>
        <begin position="26"/>
        <end position="40"/>
    </location>
</feature>
<evidence type="ECO:0000313" key="3">
    <source>
        <dbReference type="Proteomes" id="UP000823674"/>
    </source>
</evidence>
<gene>
    <name evidence="2" type="primary">A10g505520.1_BraROA</name>
    <name evidence="2" type="ORF">IGI04_040768</name>
</gene>
<keyword evidence="3" id="KW-1185">Reference proteome</keyword>
<organism evidence="2 3">
    <name type="scientific">Brassica rapa subsp. trilocularis</name>
    <dbReference type="NCBI Taxonomy" id="1813537"/>
    <lineage>
        <taxon>Eukaryota</taxon>
        <taxon>Viridiplantae</taxon>
        <taxon>Streptophyta</taxon>
        <taxon>Embryophyta</taxon>
        <taxon>Tracheophyta</taxon>
        <taxon>Spermatophyta</taxon>
        <taxon>Magnoliopsida</taxon>
        <taxon>eudicotyledons</taxon>
        <taxon>Gunneridae</taxon>
        <taxon>Pentapetalae</taxon>
        <taxon>rosids</taxon>
        <taxon>malvids</taxon>
        <taxon>Brassicales</taxon>
        <taxon>Brassicaceae</taxon>
        <taxon>Brassiceae</taxon>
        <taxon>Brassica</taxon>
    </lineage>
</organism>
<comment type="caution">
    <text evidence="2">The sequence shown here is derived from an EMBL/GenBank/DDBJ whole genome shotgun (WGS) entry which is preliminary data.</text>
</comment>
<evidence type="ECO:0000313" key="2">
    <source>
        <dbReference type="EMBL" id="KAG5376172.1"/>
    </source>
</evidence>
<proteinExistence type="predicted"/>
<evidence type="ECO:0000256" key="1">
    <source>
        <dbReference type="SAM" id="MobiDB-lite"/>
    </source>
</evidence>
<reference evidence="2 3" key="1">
    <citation type="submission" date="2021-03" db="EMBL/GenBank/DDBJ databases">
        <authorList>
            <person name="King G.J."/>
            <person name="Bancroft I."/>
            <person name="Baten A."/>
            <person name="Bloomfield J."/>
            <person name="Borpatragohain P."/>
            <person name="He Z."/>
            <person name="Irish N."/>
            <person name="Irwin J."/>
            <person name="Liu K."/>
            <person name="Mauleon R.P."/>
            <person name="Moore J."/>
            <person name="Morris R."/>
            <person name="Ostergaard L."/>
            <person name="Wang B."/>
            <person name="Wells R."/>
        </authorList>
    </citation>
    <scope>NUCLEOTIDE SEQUENCE [LARGE SCALE GENOMIC DNA]</scope>
    <source>
        <strain evidence="2">R-o-18</strain>
        <tissue evidence="2">Leaf</tissue>
    </source>
</reference>
<dbReference type="Proteomes" id="UP000823674">
    <property type="component" value="Chromosome A10"/>
</dbReference>
<dbReference type="EMBL" id="JADBGQ010000010">
    <property type="protein sequence ID" value="KAG5376172.1"/>
    <property type="molecule type" value="Genomic_DNA"/>
</dbReference>
<sequence length="67" mass="7353">MDLSSRNPLGGWKHPASDHQIGLHDTNLTSNRQPLTSSGINMRGKSRTSTKLLIKVSAMGIVENSFY</sequence>